<feature type="compositionally biased region" description="Basic residues" evidence="1">
    <location>
        <begin position="1425"/>
        <end position="1436"/>
    </location>
</feature>
<sequence length="1681" mass="188191">MCRLTKSPPDKGTLPGIANVDLLDRVQTPERIEFSNLSTGNASSIHEDSLSQMDEDEWTDRNFGASCAEQGDSDDETSSDSDSDIDDEEEEDDAYDDALEDPEAKDGAAKWPDRWKHSYRRNSNDSDEFSSSDGSSYYENSSDAMKQLLKVSKMIRKKLKLMKEKIKKLQCNDESDTATEGEDEIRARELRRQEVQVEPPVVHTDTGTDTEIVSDESSSESSSEVQNSATEISTDSEFAQDDPTPTREMLTIALNDFHVTKTRGSGNNGVPRKIQVTSGYIQRPGDGRGVPKRSDVELKLKPLVSPSAGVKRTLPLQSYALNRTQSTGGMAAKVSLELKKKYLLGDAGNSIQKSGSATALDSKFKSFQSNITDCQKLLKPAPEVSNSMQTFCNIIAERKSPTYMTQHSSPSGIFPTLADSKQAKDGENEEKKMLSQNPPSNVTETETKINNEETEPLKKVIVENPETNDEPKNENVPEGRPRSPLHETSIIVPQIDWGKKNDVSSDSLNSSSDEDKDKVKIFGEIPTVTVDQAHEEPADLEETPFDSLCHVTIRKKVKANEEIKDNELEKDENVAGEKEKTKEKDDAEEELLDSLCIKTGQDSKPVYAEAVNKNVSSEKKSLNQPKTLPNLSCALPDIHKSLHLRRAKKDENSGELETEVVQKNSSGISSPESMLDQPTALTDTELSDWARDGIVSDDLEFEDIVVDPKDNQARNTQRGVRRKSKDEKSKHIADISEIDLDKNQHKKDDNFERNYKNTEVNEAVNAPLCEKTISEAINKSILGSNSDIAFMDTGMTESSSDADTDKNYSQGQDQGGYRLLKNDAESDFAEDSLNPCVNIEVFETRNENVWSRGKDDATKIEETPKNTGYCYLTDENEDLRENVSEATKSEVSKGLDDQNLLTVETGTTTEENTCSDSTVKPVTELNFDKENLPPVDIDKTPVAEIIDSITKDFNAANIIDNKELSNVRLTKEFDVKDKDTKKVTNADSGKSLATKSDKRKSRKDESVEFDERHQGLKSNVDFKNAKDSIDIRKARRRSKPDVMAGQPLQVQQKPDLIQEGSLPIIDSAAAKKKESMVLNLTPDILYRKNVIQKERDVNQRLVHEMVMNKMKTLERKSRERPSPVNTGNENMSLWRSKTATDLFAHRRSNLNESKAGASTEGICDSKSPTNVKTEAACSTPDVLLSTNILPRLQNSKSAMDVKSSMSFLDKEINEYNNALKSFENDDKRPVSVFSSFLRENEPKSMASMPEISDAPKAPPRYNKSDDISRKLEKLKQNVKVREKKRDSEERSLQRHSWIDGSSEKDPHGSKSSVRKSKSKEGEDKKVHRRNSWLYSANVDSKAKSKKDIKGAAASIEKMRRGSSESVLKVKRSKSFSEICDKEGSPSNIGKYTLVEIDADAVRKSDPNILELETDKKTVEGEKQSGGKKKKDRERRKSITKMFATLFTRKSPTGASKKGGLFAKLSPKSKEVSKSLVNLSELRNSAEMEEKPIRQKSLSETSIQRNLVTPPPIPPLPKNYHAVRMTDDSSDGELECRRLSSCDTLDHSGAFETSAHGSRSSNKAMKAARQSQAKRLRLAQEIQRKLQETEVKTKELEIKGVEVEKALRGECGSECDCAGKDETELLREWFALMRDRQELRRYERELTDRAKELELEDRYQRLGRDMRDKLSIEHDGQAEVGI</sequence>
<feature type="compositionally biased region" description="Acidic residues" evidence="1">
    <location>
        <begin position="71"/>
        <end position="101"/>
    </location>
</feature>
<feature type="compositionally biased region" description="Polar residues" evidence="1">
    <location>
        <begin position="35"/>
        <end position="44"/>
    </location>
</feature>
<dbReference type="Proteomes" id="UP001152888">
    <property type="component" value="Unassembled WGS sequence"/>
</dbReference>
<feature type="compositionally biased region" description="Low complexity" evidence="1">
    <location>
        <begin position="131"/>
        <end position="141"/>
    </location>
</feature>
<evidence type="ECO:0000313" key="4">
    <source>
        <dbReference type="Proteomes" id="UP001152888"/>
    </source>
</evidence>
<name>A0A9P0MGR4_ACAOB</name>
<feature type="compositionally biased region" description="Basic and acidic residues" evidence="1">
    <location>
        <begin position="1412"/>
        <end position="1424"/>
    </location>
</feature>
<dbReference type="InterPro" id="IPR022735">
    <property type="entry name" value="bMERB_dom"/>
</dbReference>
<feature type="region of interest" description="Disordered" evidence="1">
    <location>
        <begin position="1407"/>
        <end position="1436"/>
    </location>
</feature>
<feature type="region of interest" description="Disordered" evidence="1">
    <location>
        <begin position="166"/>
        <end position="244"/>
    </location>
</feature>
<feature type="region of interest" description="Disordered" evidence="1">
    <location>
        <begin position="706"/>
        <end position="738"/>
    </location>
</feature>
<feature type="domain" description="BMERB" evidence="2">
    <location>
        <begin position="1568"/>
        <end position="1681"/>
    </location>
</feature>
<feature type="region of interest" description="Disordered" evidence="1">
    <location>
        <begin position="33"/>
        <end position="141"/>
    </location>
</feature>
<feature type="compositionally biased region" description="Basic and acidic residues" evidence="1">
    <location>
        <begin position="102"/>
        <end position="116"/>
    </location>
</feature>
<feature type="region of interest" description="Disordered" evidence="1">
    <location>
        <begin position="795"/>
        <end position="816"/>
    </location>
</feature>
<feature type="compositionally biased region" description="Polar residues" evidence="1">
    <location>
        <begin position="1495"/>
        <end position="1506"/>
    </location>
</feature>
<dbReference type="InterPro" id="IPR050540">
    <property type="entry name" value="F-actin_Monoox_Mical"/>
</dbReference>
<feature type="compositionally biased region" description="Basic and acidic residues" evidence="1">
    <location>
        <begin position="1002"/>
        <end position="1013"/>
    </location>
</feature>
<comment type="caution">
    <text evidence="3">The sequence shown here is derived from an EMBL/GenBank/DDBJ whole genome shotgun (WGS) entry which is preliminary data.</text>
</comment>
<reference evidence="3" key="1">
    <citation type="submission" date="2022-03" db="EMBL/GenBank/DDBJ databases">
        <authorList>
            <person name="Sayadi A."/>
        </authorList>
    </citation>
    <scope>NUCLEOTIDE SEQUENCE</scope>
</reference>
<feature type="compositionally biased region" description="Basic and acidic residues" evidence="1">
    <location>
        <begin position="724"/>
        <end position="738"/>
    </location>
</feature>
<feature type="region of interest" description="Disordered" evidence="1">
    <location>
        <begin position="403"/>
        <end position="520"/>
    </location>
</feature>
<feature type="compositionally biased region" description="Basic and acidic residues" evidence="1">
    <location>
        <begin position="421"/>
        <end position="433"/>
    </location>
</feature>
<proteinExistence type="predicted"/>
<feature type="region of interest" description="Disordered" evidence="1">
    <location>
        <begin position="559"/>
        <end position="588"/>
    </location>
</feature>
<evidence type="ECO:0000259" key="2">
    <source>
        <dbReference type="PROSITE" id="PS51848"/>
    </source>
</evidence>
<feature type="compositionally biased region" description="Basic and acidic residues" evidence="1">
    <location>
        <begin position="184"/>
        <end position="195"/>
    </location>
</feature>
<dbReference type="EMBL" id="CAKOFQ010008151">
    <property type="protein sequence ID" value="CAH2012190.1"/>
    <property type="molecule type" value="Genomic_DNA"/>
</dbReference>
<feature type="compositionally biased region" description="Basic and acidic residues" evidence="1">
    <location>
        <begin position="469"/>
        <end position="485"/>
    </location>
</feature>
<feature type="compositionally biased region" description="Polar residues" evidence="1">
    <location>
        <begin position="225"/>
        <end position="237"/>
    </location>
</feature>
<feature type="compositionally biased region" description="Polar residues" evidence="1">
    <location>
        <begin position="661"/>
        <end position="672"/>
    </location>
</feature>
<feature type="region of interest" description="Disordered" evidence="1">
    <location>
        <begin position="646"/>
        <end position="680"/>
    </location>
</feature>
<organism evidence="3 4">
    <name type="scientific">Acanthoscelides obtectus</name>
    <name type="common">Bean weevil</name>
    <name type="synonym">Bruchus obtectus</name>
    <dbReference type="NCBI Taxonomy" id="200917"/>
    <lineage>
        <taxon>Eukaryota</taxon>
        <taxon>Metazoa</taxon>
        <taxon>Ecdysozoa</taxon>
        <taxon>Arthropoda</taxon>
        <taxon>Hexapoda</taxon>
        <taxon>Insecta</taxon>
        <taxon>Pterygota</taxon>
        <taxon>Neoptera</taxon>
        <taxon>Endopterygota</taxon>
        <taxon>Coleoptera</taxon>
        <taxon>Polyphaga</taxon>
        <taxon>Cucujiformia</taxon>
        <taxon>Chrysomeloidea</taxon>
        <taxon>Chrysomelidae</taxon>
        <taxon>Bruchinae</taxon>
        <taxon>Bruchini</taxon>
        <taxon>Acanthoscelides</taxon>
    </lineage>
</organism>
<evidence type="ECO:0000313" key="3">
    <source>
        <dbReference type="EMBL" id="CAH2012190.1"/>
    </source>
</evidence>
<feature type="compositionally biased region" description="Polar residues" evidence="1">
    <location>
        <begin position="985"/>
        <end position="994"/>
    </location>
</feature>
<dbReference type="PANTHER" id="PTHR23167:SF54">
    <property type="entry name" value="[F-ACTIN]-MONOOXYGENASE MICAL"/>
    <property type="match status" value="1"/>
</dbReference>
<dbReference type="PROSITE" id="PS51848">
    <property type="entry name" value="BMERB"/>
    <property type="match status" value="1"/>
</dbReference>
<dbReference type="SMART" id="SM01203">
    <property type="entry name" value="DUF3585"/>
    <property type="match status" value="1"/>
</dbReference>
<feature type="region of interest" description="Disordered" evidence="1">
    <location>
        <begin position="1241"/>
        <end position="1367"/>
    </location>
</feature>
<feature type="compositionally biased region" description="Basic and acidic residues" evidence="1">
    <location>
        <begin position="1262"/>
        <end position="1292"/>
    </location>
</feature>
<feature type="compositionally biased region" description="Polar residues" evidence="1">
    <location>
        <begin position="795"/>
        <end position="812"/>
    </location>
</feature>
<keyword evidence="4" id="KW-1185">Reference proteome</keyword>
<feature type="region of interest" description="Disordered" evidence="1">
    <location>
        <begin position="981"/>
        <end position="1013"/>
    </location>
</feature>
<accession>A0A9P0MGR4</accession>
<feature type="compositionally biased region" description="Basic and acidic residues" evidence="1">
    <location>
        <begin position="559"/>
        <end position="585"/>
    </location>
</feature>
<protein>
    <recommendedName>
        <fullName evidence="2">BMERB domain-containing protein</fullName>
    </recommendedName>
</protein>
<evidence type="ECO:0000256" key="1">
    <source>
        <dbReference type="SAM" id="MobiDB-lite"/>
    </source>
</evidence>
<feature type="region of interest" description="Disordered" evidence="1">
    <location>
        <begin position="1485"/>
        <end position="1517"/>
    </location>
</feature>
<feature type="region of interest" description="Disordered" evidence="1">
    <location>
        <begin position="614"/>
        <end position="633"/>
    </location>
</feature>
<dbReference type="PANTHER" id="PTHR23167">
    <property type="entry name" value="CALPONIN HOMOLOGY DOMAIN-CONTAINING PROTEIN DDB_G0272472-RELATED"/>
    <property type="match status" value="1"/>
</dbReference>
<gene>
    <name evidence="3" type="ORF">ACAOBT_LOCUS32681</name>
</gene>
<feature type="compositionally biased region" description="Basic and acidic residues" evidence="1">
    <location>
        <begin position="445"/>
        <end position="461"/>
    </location>
</feature>
<dbReference type="Pfam" id="PF12130">
    <property type="entry name" value="bMERB_dom"/>
    <property type="match status" value="1"/>
</dbReference>
<feature type="compositionally biased region" description="Acidic residues" evidence="1">
    <location>
        <begin position="173"/>
        <end position="183"/>
    </location>
</feature>
<feature type="compositionally biased region" description="Basic and acidic residues" evidence="1">
    <location>
        <begin position="1340"/>
        <end position="1349"/>
    </location>
</feature>
<dbReference type="OrthoDB" id="20799at2759"/>